<protein>
    <recommendedName>
        <fullName evidence="3">WG repeat-containing protein</fullName>
    </recommendedName>
</protein>
<organism evidence="1 2">
    <name type="scientific">Algoriphagus sanaruensis</name>
    <dbReference type="NCBI Taxonomy" id="1727163"/>
    <lineage>
        <taxon>Bacteria</taxon>
        <taxon>Pseudomonadati</taxon>
        <taxon>Bacteroidota</taxon>
        <taxon>Cytophagia</taxon>
        <taxon>Cytophagales</taxon>
        <taxon>Cyclobacteriaceae</taxon>
        <taxon>Algoriphagus</taxon>
    </lineage>
</organism>
<dbReference type="Proteomes" id="UP000073816">
    <property type="component" value="Chromosome"/>
</dbReference>
<dbReference type="AlphaFoldDB" id="A0A142ELY8"/>
<accession>A0A142ELY8</accession>
<keyword evidence="2" id="KW-1185">Reference proteome</keyword>
<dbReference type="PANTHER" id="PTHR37841:SF1">
    <property type="entry name" value="DUF3298 DOMAIN-CONTAINING PROTEIN"/>
    <property type="match status" value="1"/>
</dbReference>
<proteinExistence type="predicted"/>
<dbReference type="OrthoDB" id="2485468at2"/>
<dbReference type="Pfam" id="PF14903">
    <property type="entry name" value="WG_beta_rep"/>
    <property type="match status" value="2"/>
</dbReference>
<dbReference type="EMBL" id="CP012836">
    <property type="protein sequence ID" value="AMQ56143.1"/>
    <property type="molecule type" value="Genomic_DNA"/>
</dbReference>
<dbReference type="PANTHER" id="PTHR37841">
    <property type="entry name" value="GLR2918 PROTEIN"/>
    <property type="match status" value="1"/>
</dbReference>
<dbReference type="STRING" id="1727163.AO498_06935"/>
<evidence type="ECO:0008006" key="3">
    <source>
        <dbReference type="Google" id="ProtNLM"/>
    </source>
</evidence>
<evidence type="ECO:0000313" key="2">
    <source>
        <dbReference type="Proteomes" id="UP000073816"/>
    </source>
</evidence>
<sequence>MKNKSLAFPVLFLLSLILPILSPAQSWEVVDLQGKLKTRALYERIELLSESVLVGKTDSSLYLLSADLRPMVNLQGTKIQRYLEPWILVEGPQGIGAFHEYGQAALPLEYEEIETYFNILLARKGNSYWIYQKGTGKTISLGQLDHAKITHHGMVITRKNGSYFLPLSADPCRPYLSLQENDGNFLLAKEQSGFGLINREGNYVMDPILDELEHTQGDYFYGRDENQYLLVRGDELQAQVNYNSYHQITKEGDLMLEYIHGKLRRIMEKGGILLDVVGMEQVDLIEKGLYFVRFRDQKTGLIGSKGWLVNPQSDAEWIGKGSEGMFPARKNGKIGFITSDGAWVIEPQFDETLGFAEGAAVVQKNGSWQLISKEGHLLGISNWQEIKPVNKGIAIAKASNEHFLIDQSGNKLTSIGYEKICRLSNGLFITENQGNRGLLDRSGTVLFPTEFESIQPENEDFILVSKEGKSGVISSNGEVIFPLDYLEIILDWSRNQVLLKSKYEPVILIPEEPTTRKKKKGV</sequence>
<dbReference type="RefSeq" id="WP_067545157.1">
    <property type="nucleotide sequence ID" value="NZ_CP012836.1"/>
</dbReference>
<evidence type="ECO:0000313" key="1">
    <source>
        <dbReference type="EMBL" id="AMQ56143.1"/>
    </source>
</evidence>
<gene>
    <name evidence="1" type="ORF">AO498_06935</name>
</gene>
<reference evidence="2" key="1">
    <citation type="submission" date="2015-09" db="EMBL/GenBank/DDBJ databases">
        <title>Complete sequence of Algoriphagus sp. M8-2.</title>
        <authorList>
            <person name="Shintani M."/>
        </authorList>
    </citation>
    <scope>NUCLEOTIDE SEQUENCE [LARGE SCALE GENOMIC DNA]</scope>
    <source>
        <strain evidence="2">M8-2</strain>
    </source>
</reference>
<name>A0A142ELY8_9BACT</name>
<dbReference type="PATRIC" id="fig|1727163.4.peg.1437"/>
<dbReference type="InterPro" id="IPR032774">
    <property type="entry name" value="WG_beta_rep"/>
</dbReference>
<reference evidence="1 2" key="2">
    <citation type="journal article" date="2016" name="Genome Announc.">
        <title>Complete Genome Sequence of Algoriphagus sp. Strain M8-2, Isolated from a Brackish Lake.</title>
        <authorList>
            <person name="Muraguchi Y."/>
            <person name="Kushimoto K."/>
            <person name="Ohtsubo Y."/>
            <person name="Suzuki T."/>
            <person name="Dohra H."/>
            <person name="Kimbara K."/>
            <person name="Shintani M."/>
        </authorList>
    </citation>
    <scope>NUCLEOTIDE SEQUENCE [LARGE SCALE GENOMIC DNA]</scope>
    <source>
        <strain evidence="1 2">M8-2</strain>
    </source>
</reference>
<dbReference type="KEGG" id="alm:AO498_06935"/>